<sequence>MPVNVFMVAPGRSAFVGGLILFSFLPPQCTFSAVGHVLLRETETQHDVTRILEFFREDNCSHHPSHAFQQVVGQASGIYVSILNGLTICGFLLYFFFFFFFFSSFFLTHLLILSFLIFLCRISPLSCRCPCPCACRPSFG</sequence>
<dbReference type="Proteomes" id="UP001241169">
    <property type="component" value="Unassembled WGS sequence"/>
</dbReference>
<evidence type="ECO:0000313" key="3">
    <source>
        <dbReference type="Proteomes" id="UP001241169"/>
    </source>
</evidence>
<keyword evidence="1" id="KW-0472">Membrane</keyword>
<proteinExistence type="predicted"/>
<evidence type="ECO:0000256" key="1">
    <source>
        <dbReference type="SAM" id="Phobius"/>
    </source>
</evidence>
<keyword evidence="1" id="KW-0812">Transmembrane</keyword>
<organism evidence="2 3">
    <name type="scientific">Colletotrichum paranaense</name>
    <dbReference type="NCBI Taxonomy" id="1914294"/>
    <lineage>
        <taxon>Eukaryota</taxon>
        <taxon>Fungi</taxon>
        <taxon>Dikarya</taxon>
        <taxon>Ascomycota</taxon>
        <taxon>Pezizomycotina</taxon>
        <taxon>Sordariomycetes</taxon>
        <taxon>Hypocreomycetidae</taxon>
        <taxon>Glomerellales</taxon>
        <taxon>Glomerellaceae</taxon>
        <taxon>Colletotrichum</taxon>
        <taxon>Colletotrichum acutatum species complex</taxon>
    </lineage>
</organism>
<accession>A0ABQ9SL30</accession>
<dbReference type="EMBL" id="MOPA01000006">
    <property type="protein sequence ID" value="KAK1538606.1"/>
    <property type="molecule type" value="Genomic_DNA"/>
</dbReference>
<protein>
    <recommendedName>
        <fullName evidence="4">Secreted protein</fullName>
    </recommendedName>
</protein>
<dbReference type="RefSeq" id="XP_060349356.1">
    <property type="nucleotide sequence ID" value="XM_060492986.1"/>
</dbReference>
<dbReference type="GeneID" id="85376885"/>
<comment type="caution">
    <text evidence="2">The sequence shown here is derived from an EMBL/GenBank/DDBJ whole genome shotgun (WGS) entry which is preliminary data.</text>
</comment>
<feature type="transmembrane region" description="Helical" evidence="1">
    <location>
        <begin position="91"/>
        <end position="119"/>
    </location>
</feature>
<evidence type="ECO:0008006" key="4">
    <source>
        <dbReference type="Google" id="ProtNLM"/>
    </source>
</evidence>
<keyword evidence="3" id="KW-1185">Reference proteome</keyword>
<evidence type="ECO:0000313" key="2">
    <source>
        <dbReference type="EMBL" id="KAK1538606.1"/>
    </source>
</evidence>
<gene>
    <name evidence="2" type="ORF">CPAR01_08719</name>
</gene>
<name>A0ABQ9SL30_9PEZI</name>
<reference evidence="2 3" key="1">
    <citation type="submission" date="2016-10" db="EMBL/GenBank/DDBJ databases">
        <title>The genome sequence of Colletotrichum fioriniae PJ7.</title>
        <authorList>
            <person name="Baroncelli R."/>
        </authorList>
    </citation>
    <scope>NUCLEOTIDE SEQUENCE [LARGE SCALE GENOMIC DNA]</scope>
    <source>
        <strain evidence="2 3">IMI 384185</strain>
    </source>
</reference>
<keyword evidence="1" id="KW-1133">Transmembrane helix</keyword>